<dbReference type="PANTHER" id="PTHR30204">
    <property type="entry name" value="REDOX-CYCLING DRUG-SENSING TRANSCRIPTIONAL ACTIVATOR SOXR"/>
    <property type="match status" value="1"/>
</dbReference>
<dbReference type="PANTHER" id="PTHR30204:SF82">
    <property type="entry name" value="TRANSCRIPTIONAL REGULATOR, MERR FAMILY"/>
    <property type="match status" value="1"/>
</dbReference>
<dbReference type="PROSITE" id="PS00552">
    <property type="entry name" value="HTH_MERR_1"/>
    <property type="match status" value="1"/>
</dbReference>
<feature type="domain" description="HTH merR-type" evidence="2">
    <location>
        <begin position="2"/>
        <end position="71"/>
    </location>
</feature>
<name>A0A162DGN8_9BACI</name>
<dbReference type="CDD" id="cd01109">
    <property type="entry name" value="HTH_YyaN"/>
    <property type="match status" value="1"/>
</dbReference>
<dbReference type="STRING" id="519424.AZF04_08650"/>
<dbReference type="RefSeq" id="WP_061949371.1">
    <property type="nucleotide sequence ID" value="NZ_LTAO01000023.1"/>
</dbReference>
<dbReference type="Pfam" id="PF13411">
    <property type="entry name" value="MerR_1"/>
    <property type="match status" value="1"/>
</dbReference>
<dbReference type="InterPro" id="IPR009061">
    <property type="entry name" value="DNA-bd_dom_put_sf"/>
</dbReference>
<protein>
    <submittedName>
        <fullName evidence="3">MerR family transcriptional regulator</fullName>
    </submittedName>
</protein>
<keyword evidence="4" id="KW-1185">Reference proteome</keyword>
<accession>A0A162DGN8</accession>
<dbReference type="AlphaFoldDB" id="A0A162DGN8"/>
<sequence length="135" mass="15955">MNYLISEVAKKLDITIHTLRYYDKEGLLPFVERSQNGVRKFRESDVEAIKIIQCLKVTGMPIKEIKEFIAWSLEGDSTLKERYNMFLERKAAVKAQLEELNRTMEVIHYKCEYFEKAVKAGTEEIYHDKKLINFN</sequence>
<evidence type="ECO:0000256" key="1">
    <source>
        <dbReference type="ARBA" id="ARBA00023125"/>
    </source>
</evidence>
<dbReference type="SMART" id="SM00422">
    <property type="entry name" value="HTH_MERR"/>
    <property type="match status" value="1"/>
</dbReference>
<dbReference type="PROSITE" id="PS50937">
    <property type="entry name" value="HTH_MERR_2"/>
    <property type="match status" value="1"/>
</dbReference>
<reference evidence="3" key="1">
    <citation type="submission" date="2016-02" db="EMBL/GenBank/DDBJ databases">
        <title>Genome sequence of Bacillus trypoxylicola KCTC 13244(T).</title>
        <authorList>
            <person name="Jeong H."/>
            <person name="Park S.-H."/>
            <person name="Choi S.-K."/>
        </authorList>
    </citation>
    <scope>NUCLEOTIDE SEQUENCE [LARGE SCALE GENOMIC DNA]</scope>
    <source>
        <strain evidence="3">KCTC 13244</strain>
    </source>
</reference>
<evidence type="ECO:0000259" key="2">
    <source>
        <dbReference type="PROSITE" id="PS50937"/>
    </source>
</evidence>
<evidence type="ECO:0000313" key="4">
    <source>
        <dbReference type="Proteomes" id="UP000075806"/>
    </source>
</evidence>
<dbReference type="PRINTS" id="PR00040">
    <property type="entry name" value="HTHMERR"/>
</dbReference>
<dbReference type="Gene3D" id="1.10.1660.10">
    <property type="match status" value="1"/>
</dbReference>
<dbReference type="OrthoDB" id="9811174at2"/>
<proteinExistence type="predicted"/>
<keyword evidence="1" id="KW-0238">DNA-binding</keyword>
<dbReference type="InterPro" id="IPR000551">
    <property type="entry name" value="MerR-type_HTH_dom"/>
</dbReference>
<evidence type="ECO:0000313" key="3">
    <source>
        <dbReference type="EMBL" id="KYG29575.1"/>
    </source>
</evidence>
<dbReference type="InterPro" id="IPR047057">
    <property type="entry name" value="MerR_fam"/>
</dbReference>
<dbReference type="EMBL" id="LTAO01000023">
    <property type="protein sequence ID" value="KYG29575.1"/>
    <property type="molecule type" value="Genomic_DNA"/>
</dbReference>
<comment type="caution">
    <text evidence="3">The sequence shown here is derived from an EMBL/GenBank/DDBJ whole genome shotgun (WGS) entry which is preliminary data.</text>
</comment>
<dbReference type="Proteomes" id="UP000075806">
    <property type="component" value="Unassembled WGS sequence"/>
</dbReference>
<gene>
    <name evidence="3" type="ORF">AZF04_08650</name>
</gene>
<dbReference type="SUPFAM" id="SSF46955">
    <property type="entry name" value="Putative DNA-binding domain"/>
    <property type="match status" value="1"/>
</dbReference>
<dbReference type="GO" id="GO:0003700">
    <property type="term" value="F:DNA-binding transcription factor activity"/>
    <property type="evidence" value="ECO:0007669"/>
    <property type="project" value="InterPro"/>
</dbReference>
<organism evidence="3 4">
    <name type="scientific">Alkalihalobacillus trypoxylicola</name>
    <dbReference type="NCBI Taxonomy" id="519424"/>
    <lineage>
        <taxon>Bacteria</taxon>
        <taxon>Bacillati</taxon>
        <taxon>Bacillota</taxon>
        <taxon>Bacilli</taxon>
        <taxon>Bacillales</taxon>
        <taxon>Bacillaceae</taxon>
        <taxon>Alkalihalobacillus</taxon>
    </lineage>
</organism>
<dbReference type="GO" id="GO:0003677">
    <property type="term" value="F:DNA binding"/>
    <property type="evidence" value="ECO:0007669"/>
    <property type="project" value="UniProtKB-KW"/>
</dbReference>